<dbReference type="RefSeq" id="WP_195494135.1">
    <property type="nucleotide sequence ID" value="NZ_CACRTD010000068.1"/>
</dbReference>
<name>A0A6N2XDI3_BACOV</name>
<reference evidence="1" key="1">
    <citation type="submission" date="2019-11" db="EMBL/GenBank/DDBJ databases">
        <authorList>
            <person name="Feng L."/>
        </authorList>
    </citation>
    <scope>NUCLEOTIDE SEQUENCE</scope>
    <source>
        <strain evidence="1">BovatusLFYP28</strain>
    </source>
</reference>
<organism evidence="1">
    <name type="scientific">Bacteroides ovatus</name>
    <dbReference type="NCBI Taxonomy" id="28116"/>
    <lineage>
        <taxon>Bacteria</taxon>
        <taxon>Pseudomonadati</taxon>
        <taxon>Bacteroidota</taxon>
        <taxon>Bacteroidia</taxon>
        <taxon>Bacteroidales</taxon>
        <taxon>Bacteroidaceae</taxon>
        <taxon>Bacteroides</taxon>
    </lineage>
</organism>
<accession>A0A6N2XDI3</accession>
<proteinExistence type="predicted"/>
<gene>
    <name evidence="1" type="ORF">BOLFYP28_04200</name>
</gene>
<sequence length="147" mass="17076">MRKELYNMLRERLKEVGGGVIKHIDLWNHNVEFIEQEDGWARPAVFVEFCPIRWNAIVSGVEYRAEPVVKLHVVTDWSGSASDASPFREEALQVFDLLDNIHEALTCMEGETFTCFDLVESQTNHNHEDIMESIEVYQCVAYRRLDT</sequence>
<dbReference type="AlphaFoldDB" id="A0A6N2XDI3"/>
<dbReference type="EMBL" id="CACRTD010000068">
    <property type="protein sequence ID" value="VYT52265.1"/>
    <property type="molecule type" value="Genomic_DNA"/>
</dbReference>
<evidence type="ECO:0000313" key="1">
    <source>
        <dbReference type="EMBL" id="VYT52265.1"/>
    </source>
</evidence>
<protein>
    <submittedName>
        <fullName evidence="1">Uncharacterized protein</fullName>
    </submittedName>
</protein>